<dbReference type="Proteomes" id="UP001372338">
    <property type="component" value="Unassembled WGS sequence"/>
</dbReference>
<dbReference type="AlphaFoldDB" id="A0AAN9IJG3"/>
<evidence type="ECO:0000313" key="1">
    <source>
        <dbReference type="EMBL" id="KAK7274841.1"/>
    </source>
</evidence>
<evidence type="ECO:0000313" key="2">
    <source>
        <dbReference type="Proteomes" id="UP001372338"/>
    </source>
</evidence>
<reference evidence="1 2" key="1">
    <citation type="submission" date="2024-01" db="EMBL/GenBank/DDBJ databases">
        <title>The genomes of 5 underutilized Papilionoideae crops provide insights into root nodulation and disease resistanc.</title>
        <authorList>
            <person name="Yuan L."/>
        </authorList>
    </citation>
    <scope>NUCLEOTIDE SEQUENCE [LARGE SCALE GENOMIC DNA]</scope>
    <source>
        <strain evidence="1">ZHUSHIDOU_FW_LH</strain>
        <tissue evidence="1">Leaf</tissue>
    </source>
</reference>
<protein>
    <submittedName>
        <fullName evidence="1">Uncharacterized protein</fullName>
    </submittedName>
</protein>
<sequence length="114" mass="12720">MMVIADFDKYGIEENYYLVRQELIMEMGANRELYVSILGQHSYDVTRLALHAPIGSVQKEKWLFFPDMGHVIANKYDVALVTIGGTNSLEGGCTIACIVSGMDTQCKLCSTFMV</sequence>
<proteinExistence type="predicted"/>
<name>A0AAN9IJG3_CROPI</name>
<dbReference type="EMBL" id="JAYWIO010000003">
    <property type="protein sequence ID" value="KAK7274841.1"/>
    <property type="molecule type" value="Genomic_DNA"/>
</dbReference>
<accession>A0AAN9IJG3</accession>
<organism evidence="1 2">
    <name type="scientific">Crotalaria pallida</name>
    <name type="common">Smooth rattlebox</name>
    <name type="synonym">Crotalaria striata</name>
    <dbReference type="NCBI Taxonomy" id="3830"/>
    <lineage>
        <taxon>Eukaryota</taxon>
        <taxon>Viridiplantae</taxon>
        <taxon>Streptophyta</taxon>
        <taxon>Embryophyta</taxon>
        <taxon>Tracheophyta</taxon>
        <taxon>Spermatophyta</taxon>
        <taxon>Magnoliopsida</taxon>
        <taxon>eudicotyledons</taxon>
        <taxon>Gunneridae</taxon>
        <taxon>Pentapetalae</taxon>
        <taxon>rosids</taxon>
        <taxon>fabids</taxon>
        <taxon>Fabales</taxon>
        <taxon>Fabaceae</taxon>
        <taxon>Papilionoideae</taxon>
        <taxon>50 kb inversion clade</taxon>
        <taxon>genistoids sensu lato</taxon>
        <taxon>core genistoids</taxon>
        <taxon>Crotalarieae</taxon>
        <taxon>Crotalaria</taxon>
    </lineage>
</organism>
<gene>
    <name evidence="1" type="ORF">RIF29_15940</name>
</gene>
<keyword evidence="2" id="KW-1185">Reference proteome</keyword>
<comment type="caution">
    <text evidence="1">The sequence shown here is derived from an EMBL/GenBank/DDBJ whole genome shotgun (WGS) entry which is preliminary data.</text>
</comment>